<evidence type="ECO:0000256" key="1">
    <source>
        <dbReference type="ARBA" id="ARBA00022723"/>
    </source>
</evidence>
<dbReference type="PANTHER" id="PTHR11079:SF179">
    <property type="entry name" value="TRNA(ADENINE(34)) DEAMINASE, CHLOROPLASTIC"/>
    <property type="match status" value="1"/>
</dbReference>
<name>A0ABT5RZA1_9BURK</name>
<evidence type="ECO:0000256" key="2">
    <source>
        <dbReference type="ARBA" id="ARBA00022833"/>
    </source>
</evidence>
<dbReference type="RefSeq" id="WP_274112138.1">
    <property type="nucleotide sequence ID" value="NZ_JAPCKI010000009.1"/>
</dbReference>
<protein>
    <submittedName>
        <fullName evidence="4">Nucleoside deaminase</fullName>
    </submittedName>
</protein>
<dbReference type="PANTHER" id="PTHR11079">
    <property type="entry name" value="CYTOSINE DEAMINASE FAMILY MEMBER"/>
    <property type="match status" value="1"/>
</dbReference>
<organism evidence="4 5">
    <name type="scientific">Acidovorax benzenivorans</name>
    <dbReference type="NCBI Taxonomy" id="2987520"/>
    <lineage>
        <taxon>Bacteria</taxon>
        <taxon>Pseudomonadati</taxon>
        <taxon>Pseudomonadota</taxon>
        <taxon>Betaproteobacteria</taxon>
        <taxon>Burkholderiales</taxon>
        <taxon>Comamonadaceae</taxon>
        <taxon>Acidovorax</taxon>
    </lineage>
</organism>
<dbReference type="InterPro" id="IPR016193">
    <property type="entry name" value="Cytidine_deaminase-like"/>
</dbReference>
<dbReference type="Pfam" id="PF00383">
    <property type="entry name" value="dCMP_cyt_deam_1"/>
    <property type="match status" value="1"/>
</dbReference>
<reference evidence="4" key="1">
    <citation type="submission" date="2022-10" db="EMBL/GenBank/DDBJ databases">
        <title>Description of microaerobic benzene degrading bacteria.</title>
        <authorList>
            <person name="Bedics A."/>
            <person name="Tancsics A."/>
            <person name="Banerjee S."/>
        </authorList>
    </citation>
    <scope>NUCLEOTIDE SEQUENCE</scope>
    <source>
        <strain evidence="4">D2M1</strain>
    </source>
</reference>
<keyword evidence="1" id="KW-0479">Metal-binding</keyword>
<accession>A0ABT5RZA1</accession>
<proteinExistence type="predicted"/>
<keyword evidence="2" id="KW-0862">Zinc</keyword>
<dbReference type="EMBL" id="JAPCKI010000009">
    <property type="protein sequence ID" value="MDD2179019.1"/>
    <property type="molecule type" value="Genomic_DNA"/>
</dbReference>
<evidence type="ECO:0000259" key="3">
    <source>
        <dbReference type="PROSITE" id="PS51747"/>
    </source>
</evidence>
<dbReference type="CDD" id="cd01285">
    <property type="entry name" value="nucleoside_deaminase"/>
    <property type="match status" value="1"/>
</dbReference>
<dbReference type="SUPFAM" id="SSF53927">
    <property type="entry name" value="Cytidine deaminase-like"/>
    <property type="match status" value="1"/>
</dbReference>
<sequence>MPRAIHAMPFSDHDQAAMRLAIDASLQARARGDSPFGATLVSPAGEVLLVAQNNQNTTQDCTGHAEMVLVREAAAALGPQALKGATVYASGEPCAMCSGAMFWAGIARVVFAATQQDIAQALGGPVLPTGCEELLSAARPTVAVQHGLLRAEAAAALRGAVASAG</sequence>
<feature type="domain" description="CMP/dCMP-type deaminase" evidence="3">
    <location>
        <begin position="12"/>
        <end position="126"/>
    </location>
</feature>
<gene>
    <name evidence="4" type="ORF">OIN59_16395</name>
</gene>
<dbReference type="Proteomes" id="UP001148932">
    <property type="component" value="Unassembled WGS sequence"/>
</dbReference>
<dbReference type="PROSITE" id="PS00903">
    <property type="entry name" value="CYT_DCMP_DEAMINASES_1"/>
    <property type="match status" value="1"/>
</dbReference>
<evidence type="ECO:0000313" key="4">
    <source>
        <dbReference type="EMBL" id="MDD2179019.1"/>
    </source>
</evidence>
<dbReference type="PROSITE" id="PS51747">
    <property type="entry name" value="CYT_DCMP_DEAMINASES_2"/>
    <property type="match status" value="1"/>
</dbReference>
<evidence type="ECO:0000313" key="5">
    <source>
        <dbReference type="Proteomes" id="UP001148932"/>
    </source>
</evidence>
<dbReference type="InterPro" id="IPR016192">
    <property type="entry name" value="APOBEC/CMP_deaminase_Zn-bd"/>
</dbReference>
<comment type="caution">
    <text evidence="4">The sequence shown here is derived from an EMBL/GenBank/DDBJ whole genome shotgun (WGS) entry which is preliminary data.</text>
</comment>
<dbReference type="Gene3D" id="3.40.140.10">
    <property type="entry name" value="Cytidine Deaminase, domain 2"/>
    <property type="match status" value="1"/>
</dbReference>
<dbReference type="InterPro" id="IPR002125">
    <property type="entry name" value="CMP_dCMP_dom"/>
</dbReference>
<keyword evidence="5" id="KW-1185">Reference proteome</keyword>